<evidence type="ECO:0000313" key="1">
    <source>
        <dbReference type="EMBL" id="PKV78497.1"/>
    </source>
</evidence>
<dbReference type="AlphaFoldDB" id="A0A2N3VA43"/>
<dbReference type="Proteomes" id="UP000233766">
    <property type="component" value="Unassembled WGS sequence"/>
</dbReference>
<proteinExistence type="predicted"/>
<protein>
    <submittedName>
        <fullName evidence="1">Uncharacterized protein</fullName>
    </submittedName>
</protein>
<evidence type="ECO:0000313" key="2">
    <source>
        <dbReference type="Proteomes" id="UP000233766"/>
    </source>
</evidence>
<gene>
    <name evidence="1" type="ORF">ATK86_2870</name>
</gene>
<sequence length="62" mass="6962">MDAEYCRDIRTRVRIPTHAGPYRMSFTEFEVTSSRYPSPECARWNQGPTVIGTAGVVVLATL</sequence>
<reference evidence="1 2" key="1">
    <citation type="submission" date="2017-12" db="EMBL/GenBank/DDBJ databases">
        <title>Sequencing the genomes of 1000 Actinobacteria strains.</title>
        <authorList>
            <person name="Klenk H.-P."/>
        </authorList>
    </citation>
    <scope>NUCLEOTIDE SEQUENCE [LARGE SCALE GENOMIC DNA]</scope>
    <source>
        <strain evidence="1 2">DSM 44489</strain>
    </source>
</reference>
<accession>A0A2N3VA43</accession>
<dbReference type="EMBL" id="PJMW01000002">
    <property type="protein sequence ID" value="PKV78497.1"/>
    <property type="molecule type" value="Genomic_DNA"/>
</dbReference>
<keyword evidence="2" id="KW-1185">Reference proteome</keyword>
<comment type="caution">
    <text evidence="1">The sequence shown here is derived from an EMBL/GenBank/DDBJ whole genome shotgun (WGS) entry which is preliminary data.</text>
</comment>
<organism evidence="1 2">
    <name type="scientific">Nocardia fluminea</name>
    <dbReference type="NCBI Taxonomy" id="134984"/>
    <lineage>
        <taxon>Bacteria</taxon>
        <taxon>Bacillati</taxon>
        <taxon>Actinomycetota</taxon>
        <taxon>Actinomycetes</taxon>
        <taxon>Mycobacteriales</taxon>
        <taxon>Nocardiaceae</taxon>
        <taxon>Nocardia</taxon>
    </lineage>
</organism>
<name>A0A2N3VA43_9NOCA</name>